<comment type="similarity">
    <text evidence="2">Belongs to the P2X receptor family.</text>
</comment>
<gene>
    <name evidence="13" type="ORF">DEA37_0005634</name>
    <name evidence="12" type="ORF">DEA37_0013996</name>
</gene>
<dbReference type="InterPro" id="IPR059116">
    <property type="entry name" value="P2X_receptor"/>
</dbReference>
<reference evidence="12 14" key="1">
    <citation type="journal article" date="2019" name="Gigascience">
        <title>Whole-genome sequence of the oriental lung fluke Paragonimus westermani.</title>
        <authorList>
            <person name="Oey H."/>
            <person name="Zakrzewski M."/>
            <person name="Narain K."/>
            <person name="Devi K.R."/>
            <person name="Agatsuma T."/>
            <person name="Nawaratna S."/>
            <person name="Gobert G.N."/>
            <person name="Jones M.K."/>
            <person name="Ragan M.A."/>
            <person name="McManus D.P."/>
            <person name="Krause L."/>
        </authorList>
    </citation>
    <scope>NUCLEOTIDE SEQUENCE [LARGE SCALE GENOMIC DNA]</scope>
    <source>
        <strain evidence="12 14">IND2009</strain>
    </source>
</reference>
<evidence type="ECO:0000256" key="7">
    <source>
        <dbReference type="ARBA" id="ARBA00023136"/>
    </source>
</evidence>
<dbReference type="GO" id="GO:0004931">
    <property type="term" value="F:extracellularly ATP-gated monoatomic cation channel activity"/>
    <property type="evidence" value="ECO:0007669"/>
    <property type="project" value="TreeGrafter"/>
</dbReference>
<keyword evidence="8" id="KW-1071">Ligand-gated ion channel</keyword>
<dbReference type="EMBL" id="QNGE01012033">
    <property type="protein sequence ID" value="KAA3670268.1"/>
    <property type="molecule type" value="Genomic_DNA"/>
</dbReference>
<evidence type="ECO:0000256" key="8">
    <source>
        <dbReference type="ARBA" id="ARBA00023286"/>
    </source>
</evidence>
<dbReference type="PANTHER" id="PTHR10125">
    <property type="entry name" value="P2X PURINOCEPTOR"/>
    <property type="match status" value="1"/>
</dbReference>
<feature type="transmembrane region" description="Helical" evidence="11">
    <location>
        <begin position="66"/>
        <end position="86"/>
    </location>
</feature>
<evidence type="ECO:0000256" key="2">
    <source>
        <dbReference type="ARBA" id="ARBA00009848"/>
    </source>
</evidence>
<evidence type="ECO:0000256" key="6">
    <source>
        <dbReference type="ARBA" id="ARBA00023065"/>
    </source>
</evidence>
<name>A0A5J4N484_9TREM</name>
<protein>
    <submittedName>
        <fullName evidence="12">P2X purinoceptor 4</fullName>
    </submittedName>
</protein>
<evidence type="ECO:0000256" key="4">
    <source>
        <dbReference type="ARBA" id="ARBA00022692"/>
    </source>
</evidence>
<dbReference type="Pfam" id="PF00864">
    <property type="entry name" value="P2X_receptor"/>
    <property type="match status" value="2"/>
</dbReference>
<evidence type="ECO:0000256" key="5">
    <source>
        <dbReference type="ARBA" id="ARBA00022989"/>
    </source>
</evidence>
<proteinExistence type="inferred from homology"/>
<dbReference type="GO" id="GO:0098794">
    <property type="term" value="C:postsynapse"/>
    <property type="evidence" value="ECO:0007669"/>
    <property type="project" value="GOC"/>
</dbReference>
<feature type="transmembrane region" description="Helical" evidence="11">
    <location>
        <begin position="446"/>
        <end position="468"/>
    </location>
</feature>
<evidence type="ECO:0000256" key="9">
    <source>
        <dbReference type="ARBA" id="ARBA00023303"/>
    </source>
</evidence>
<dbReference type="GO" id="GO:0012505">
    <property type="term" value="C:endomembrane system"/>
    <property type="evidence" value="ECO:0007669"/>
    <property type="project" value="UniProtKB-SubCell"/>
</dbReference>
<dbReference type="GO" id="GO:0070588">
    <property type="term" value="P:calcium ion transmembrane transport"/>
    <property type="evidence" value="ECO:0007669"/>
    <property type="project" value="TreeGrafter"/>
</dbReference>
<dbReference type="Gene3D" id="2.60.490.10">
    <property type="entry name" value="atp-gated p2x4 ion channel domain"/>
    <property type="match status" value="1"/>
</dbReference>
<comment type="caution">
    <text evidence="12">The sequence shown here is derived from an EMBL/GenBank/DDBJ whole genome shotgun (WGS) entry which is preliminary data.</text>
</comment>
<evidence type="ECO:0000256" key="3">
    <source>
        <dbReference type="ARBA" id="ARBA00022448"/>
    </source>
</evidence>
<organism evidence="12 14">
    <name type="scientific">Paragonimus westermani</name>
    <dbReference type="NCBI Taxonomy" id="34504"/>
    <lineage>
        <taxon>Eukaryota</taxon>
        <taxon>Metazoa</taxon>
        <taxon>Spiralia</taxon>
        <taxon>Lophotrochozoa</taxon>
        <taxon>Platyhelminthes</taxon>
        <taxon>Trematoda</taxon>
        <taxon>Digenea</taxon>
        <taxon>Plagiorchiida</taxon>
        <taxon>Troglotremata</taxon>
        <taxon>Troglotrematidae</taxon>
        <taxon>Paragonimus</taxon>
    </lineage>
</organism>
<dbReference type="Proteomes" id="UP000324629">
    <property type="component" value="Unassembled WGS sequence"/>
</dbReference>
<comment type="subcellular location">
    <subcellularLocation>
        <location evidence="1">Endomembrane system</location>
    </subcellularLocation>
</comment>
<dbReference type="GO" id="GO:0016020">
    <property type="term" value="C:membrane"/>
    <property type="evidence" value="ECO:0007669"/>
    <property type="project" value="TreeGrafter"/>
</dbReference>
<keyword evidence="14" id="KW-1185">Reference proteome</keyword>
<dbReference type="PANTHER" id="PTHR10125:SF31">
    <property type="entry name" value="P2X RECEPTOR E"/>
    <property type="match status" value="1"/>
</dbReference>
<evidence type="ECO:0000256" key="1">
    <source>
        <dbReference type="ARBA" id="ARBA00004308"/>
    </source>
</evidence>
<keyword evidence="7 11" id="KW-0472">Membrane</keyword>
<dbReference type="EMBL" id="QNGE01012034">
    <property type="protein sequence ID" value="KAA3670267.1"/>
    <property type="molecule type" value="Genomic_DNA"/>
</dbReference>
<evidence type="ECO:0000256" key="11">
    <source>
        <dbReference type="SAM" id="Phobius"/>
    </source>
</evidence>
<dbReference type="InterPro" id="IPR027309">
    <property type="entry name" value="P2X_extracellular_dom_sf"/>
</dbReference>
<accession>A0A5J4N484</accession>
<keyword evidence="5 11" id="KW-1133">Transmembrane helix</keyword>
<sequence>MRPEHWLKQHDCCVRINMRVRYKHEEPERLCWPRRTTDAIGTVLYDIMFIFEMPKVVHIRNPRLGLLFRSVQVSILTYFVIFVIWWNKGYQSFDRSISGVAAKVNGIAIMKDLLMYDNGDYNFQTLQNSGFYLVTRVNSWNSQRLGYCPELHSLEDARCLSDEHCPIGKVAGQLTVKLMGEAIADEEIDVDEHGNGLFTGRCIKEVGTCEIYGWCSSVANVLAMPYGSRTDEKLHLVTPPNVLMEPYSYFTDLTFIEQRKIRQYANLDVTDVFYDVMNFTIFIKNAVEFPYFDVKRRNILPWMTETYLKQCTYDPTHAQNKFCPVFRVGDMIRLAGVSAERLLYFGGVMAITIDWQCDLDWSHDYCLPSYEFRQLDYAGDQMRTVDWNRPALGEGFIQKVTVHKQQVLDVGGDQSRVVLHTTGIVFLIRATGVAGKFNLLQFTMRFGSGLALLGGATIVCDLIAFHFLHDRDRYRKVTCDDKTLRRLISLAAAAHLPESRRMQMLKQRARIAGPTVNKRAGGLKTNQVKLSHKTPDTDLAEFIELPVITLSEPVHVRVKKEENRMKLLQQKTEYPEPDSSQFDYASINLITPVFENQTSAHSSRKPSTASSKSHIPPILSMDVESPMYNSVSSN</sequence>
<feature type="region of interest" description="Disordered" evidence="10">
    <location>
        <begin position="597"/>
        <end position="634"/>
    </location>
</feature>
<dbReference type="AlphaFoldDB" id="A0A5J4N484"/>
<evidence type="ECO:0000313" key="13">
    <source>
        <dbReference type="EMBL" id="KAA3670268.1"/>
    </source>
</evidence>
<keyword evidence="9" id="KW-0407">Ion channel</keyword>
<feature type="compositionally biased region" description="Low complexity" evidence="10">
    <location>
        <begin position="599"/>
        <end position="614"/>
    </location>
</feature>
<keyword evidence="6" id="KW-0406">Ion transport</keyword>
<evidence type="ECO:0000313" key="14">
    <source>
        <dbReference type="Proteomes" id="UP000324629"/>
    </source>
</evidence>
<keyword evidence="3" id="KW-0813">Transport</keyword>
<evidence type="ECO:0000313" key="12">
    <source>
        <dbReference type="EMBL" id="KAA3670267.1"/>
    </source>
</evidence>
<keyword evidence="4 11" id="KW-0812">Transmembrane</keyword>
<evidence type="ECO:0000256" key="10">
    <source>
        <dbReference type="SAM" id="MobiDB-lite"/>
    </source>
</evidence>